<evidence type="ECO:0000256" key="10">
    <source>
        <dbReference type="ARBA" id="ARBA00048898"/>
    </source>
</evidence>
<evidence type="ECO:0000256" key="11">
    <source>
        <dbReference type="SAM" id="MobiDB-lite"/>
    </source>
</evidence>
<dbReference type="FunFam" id="3.40.50.10440:FF:000001">
    <property type="entry name" value="Dihydroxyacetone kinase, DhaK subunit"/>
    <property type="match status" value="1"/>
</dbReference>
<accession>A0A0L0HQW3</accession>
<dbReference type="Pfam" id="PF02734">
    <property type="entry name" value="Dak2"/>
    <property type="match status" value="1"/>
</dbReference>
<comment type="pathway">
    <text evidence="2">Polyol metabolism; glycerol fermentation; glycerone phosphate from glycerol (oxidative route): step 2/2.</text>
</comment>
<feature type="domain" description="DhaL" evidence="12">
    <location>
        <begin position="559"/>
        <end position="765"/>
    </location>
</feature>
<dbReference type="Pfam" id="PF14996">
    <property type="entry name" value="RMP"/>
    <property type="match status" value="1"/>
</dbReference>
<comment type="function">
    <text evidence="1">Catalyzes both the phosphorylation of dihydroxyacetone and of glyceraldehyde.</text>
</comment>
<feature type="region of interest" description="Disordered" evidence="11">
    <location>
        <begin position="72"/>
        <end position="96"/>
    </location>
</feature>
<dbReference type="PROSITE" id="PS51480">
    <property type="entry name" value="DHAL"/>
    <property type="match status" value="1"/>
</dbReference>
<dbReference type="Gene3D" id="3.40.50.10440">
    <property type="entry name" value="Dihydroxyacetone kinase, domain 1"/>
    <property type="match status" value="1"/>
</dbReference>
<dbReference type="GO" id="GO:0005524">
    <property type="term" value="F:ATP binding"/>
    <property type="evidence" value="ECO:0007669"/>
    <property type="project" value="UniProtKB-KW"/>
</dbReference>
<keyword evidence="5" id="KW-0547">Nucleotide-binding</keyword>
<dbReference type="Proteomes" id="UP000053201">
    <property type="component" value="Unassembled WGS sequence"/>
</dbReference>
<evidence type="ECO:0000256" key="5">
    <source>
        <dbReference type="ARBA" id="ARBA00022741"/>
    </source>
</evidence>
<comment type="catalytic activity">
    <reaction evidence="10">
        <text>dihydroxyacetone + ATP = dihydroxyacetone phosphate + ADP + H(+)</text>
        <dbReference type="Rhea" id="RHEA:15773"/>
        <dbReference type="ChEBI" id="CHEBI:15378"/>
        <dbReference type="ChEBI" id="CHEBI:16016"/>
        <dbReference type="ChEBI" id="CHEBI:30616"/>
        <dbReference type="ChEBI" id="CHEBI:57642"/>
        <dbReference type="ChEBI" id="CHEBI:456216"/>
        <dbReference type="EC" id="2.7.1.29"/>
    </reaction>
</comment>
<dbReference type="GO" id="GO:0005829">
    <property type="term" value="C:cytosol"/>
    <property type="evidence" value="ECO:0007669"/>
    <property type="project" value="TreeGrafter"/>
</dbReference>
<comment type="similarity">
    <text evidence="3">Belongs to the dihydroxyacetone kinase (DAK) family.</text>
</comment>
<dbReference type="GO" id="GO:0019588">
    <property type="term" value="P:anaerobic glycerol catabolic process"/>
    <property type="evidence" value="ECO:0007669"/>
    <property type="project" value="UniProtKB-UniPathway"/>
</dbReference>
<reference evidence="14 15" key="1">
    <citation type="submission" date="2009-08" db="EMBL/GenBank/DDBJ databases">
        <title>The Genome Sequence of Spizellomyces punctatus strain DAOM BR117.</title>
        <authorList>
            <consortium name="The Broad Institute Genome Sequencing Platform"/>
            <person name="Russ C."/>
            <person name="Cuomo C."/>
            <person name="Shea T."/>
            <person name="Young S.K."/>
            <person name="Zeng Q."/>
            <person name="Koehrsen M."/>
            <person name="Haas B."/>
            <person name="Borodovsky M."/>
            <person name="Guigo R."/>
            <person name="Alvarado L."/>
            <person name="Berlin A."/>
            <person name="Bochicchio J."/>
            <person name="Borenstein D."/>
            <person name="Chapman S."/>
            <person name="Chen Z."/>
            <person name="Engels R."/>
            <person name="Freedman E."/>
            <person name="Gellesch M."/>
            <person name="Goldberg J."/>
            <person name="Griggs A."/>
            <person name="Gujja S."/>
            <person name="Heiman D."/>
            <person name="Hepburn T."/>
            <person name="Howarth C."/>
            <person name="Jen D."/>
            <person name="Larson L."/>
            <person name="Lewis B."/>
            <person name="Mehta T."/>
            <person name="Park D."/>
            <person name="Pearson M."/>
            <person name="Roberts A."/>
            <person name="Saif S."/>
            <person name="Shenoy N."/>
            <person name="Sisk P."/>
            <person name="Stolte C."/>
            <person name="Sykes S."/>
            <person name="Thomson T."/>
            <person name="Walk T."/>
            <person name="White J."/>
            <person name="Yandava C."/>
            <person name="Burger G."/>
            <person name="Gray M.W."/>
            <person name="Holland P.W.H."/>
            <person name="King N."/>
            <person name="Lang F.B.F."/>
            <person name="Roger A.J."/>
            <person name="Ruiz-Trillo I."/>
            <person name="Lander E."/>
            <person name="Nusbaum C."/>
        </authorList>
    </citation>
    <scope>NUCLEOTIDE SEQUENCE [LARGE SCALE GENOMIC DNA]</scope>
    <source>
        <strain evidence="14 15">DAOM BR117</strain>
    </source>
</reference>
<keyword evidence="7" id="KW-0319">Glycerol metabolism</keyword>
<evidence type="ECO:0000256" key="2">
    <source>
        <dbReference type="ARBA" id="ARBA00004778"/>
    </source>
</evidence>
<dbReference type="InterPro" id="IPR004007">
    <property type="entry name" value="DhaL_dom"/>
</dbReference>
<dbReference type="SUPFAM" id="SSF82549">
    <property type="entry name" value="DAK1/DegV-like"/>
    <property type="match status" value="1"/>
</dbReference>
<dbReference type="Gene3D" id="1.25.40.340">
    <property type="match status" value="1"/>
</dbReference>
<dbReference type="OMA" id="ALNMNGF"/>
<dbReference type="UniPathway" id="UPA00617">
    <property type="reaction ID" value="UER00669"/>
</dbReference>
<evidence type="ECO:0000256" key="4">
    <source>
        <dbReference type="ARBA" id="ARBA00022679"/>
    </source>
</evidence>
<organism evidence="14 15">
    <name type="scientific">Spizellomyces punctatus (strain DAOM BR117)</name>
    <dbReference type="NCBI Taxonomy" id="645134"/>
    <lineage>
        <taxon>Eukaryota</taxon>
        <taxon>Fungi</taxon>
        <taxon>Fungi incertae sedis</taxon>
        <taxon>Chytridiomycota</taxon>
        <taxon>Chytridiomycota incertae sedis</taxon>
        <taxon>Chytridiomycetes</taxon>
        <taxon>Spizellomycetales</taxon>
        <taxon>Spizellomycetaceae</taxon>
        <taxon>Spizellomyces</taxon>
    </lineage>
</organism>
<evidence type="ECO:0000259" key="13">
    <source>
        <dbReference type="PROSITE" id="PS51481"/>
    </source>
</evidence>
<evidence type="ECO:0000259" key="12">
    <source>
        <dbReference type="PROSITE" id="PS51480"/>
    </source>
</evidence>
<dbReference type="PANTHER" id="PTHR28629">
    <property type="entry name" value="TRIOKINASE/FMN CYCLASE"/>
    <property type="match status" value="1"/>
</dbReference>
<dbReference type="PANTHER" id="PTHR28629:SF4">
    <property type="entry name" value="TRIOKINASE_FMN CYCLASE"/>
    <property type="match status" value="1"/>
</dbReference>
<dbReference type="InParanoid" id="A0A0L0HQW3"/>
<gene>
    <name evidence="14" type="ORF">SPPG_00961</name>
</gene>
<dbReference type="InterPro" id="IPR036117">
    <property type="entry name" value="DhaL_dom_sf"/>
</dbReference>
<dbReference type="SUPFAM" id="SSF101473">
    <property type="entry name" value="DhaL-like"/>
    <property type="match status" value="1"/>
</dbReference>
<evidence type="ECO:0000313" key="15">
    <source>
        <dbReference type="Proteomes" id="UP000053201"/>
    </source>
</evidence>
<feature type="domain" description="DhaK" evidence="13">
    <location>
        <begin position="197"/>
        <end position="525"/>
    </location>
</feature>
<dbReference type="FunCoup" id="A0A0L0HQW3">
    <property type="interactions" value="371"/>
</dbReference>
<dbReference type="OrthoDB" id="1724672at2759"/>
<evidence type="ECO:0000313" key="14">
    <source>
        <dbReference type="EMBL" id="KND03477.1"/>
    </source>
</evidence>
<feature type="compositionally biased region" description="Basic and acidic residues" evidence="11">
    <location>
        <begin position="72"/>
        <end position="82"/>
    </location>
</feature>
<evidence type="ECO:0000256" key="7">
    <source>
        <dbReference type="ARBA" id="ARBA00022798"/>
    </source>
</evidence>
<dbReference type="GO" id="GO:0050354">
    <property type="term" value="F:triokinase activity"/>
    <property type="evidence" value="ECO:0007669"/>
    <property type="project" value="UniProtKB-EC"/>
</dbReference>
<dbReference type="Pfam" id="PF02733">
    <property type="entry name" value="Dak1"/>
    <property type="match status" value="1"/>
</dbReference>
<keyword evidence="4" id="KW-0808">Transferase</keyword>
<proteinExistence type="inferred from homology"/>
<evidence type="ECO:0000256" key="1">
    <source>
        <dbReference type="ARBA" id="ARBA00003264"/>
    </source>
</evidence>
<dbReference type="GeneID" id="27684658"/>
<evidence type="ECO:0000256" key="3">
    <source>
        <dbReference type="ARBA" id="ARBA00008757"/>
    </source>
</evidence>
<keyword evidence="15" id="KW-1185">Reference proteome</keyword>
<dbReference type="PROSITE" id="PS51481">
    <property type="entry name" value="DHAK"/>
    <property type="match status" value="1"/>
</dbReference>
<comment type="catalytic activity">
    <reaction evidence="9">
        <text>D-glyceraldehyde + ATP = D-glyceraldehyde 3-phosphate + ADP + H(+)</text>
        <dbReference type="Rhea" id="RHEA:13941"/>
        <dbReference type="ChEBI" id="CHEBI:15378"/>
        <dbReference type="ChEBI" id="CHEBI:17378"/>
        <dbReference type="ChEBI" id="CHEBI:30616"/>
        <dbReference type="ChEBI" id="CHEBI:59776"/>
        <dbReference type="ChEBI" id="CHEBI:456216"/>
        <dbReference type="EC" id="2.7.1.28"/>
    </reaction>
</comment>
<dbReference type="SMART" id="SM01120">
    <property type="entry name" value="Dak2"/>
    <property type="match status" value="1"/>
</dbReference>
<evidence type="ECO:0000256" key="6">
    <source>
        <dbReference type="ARBA" id="ARBA00022777"/>
    </source>
</evidence>
<evidence type="ECO:0000256" key="8">
    <source>
        <dbReference type="ARBA" id="ARBA00022840"/>
    </source>
</evidence>
<keyword evidence="8" id="KW-0067">ATP-binding</keyword>
<dbReference type="VEuPathDB" id="FungiDB:SPPG_00961"/>
<dbReference type="EMBL" id="KQ257451">
    <property type="protein sequence ID" value="KND03477.1"/>
    <property type="molecule type" value="Genomic_DNA"/>
</dbReference>
<dbReference type="RefSeq" id="XP_016611516.1">
    <property type="nucleotide sequence ID" value="XM_016749287.1"/>
</dbReference>
<sequence length="769" mass="82707">MAHDDDINRLLDEFETENNDVYSSRLQRFPSGDTTSAGIAEYTYHRDICQQHGIKRKDDALDDILKELDTIHQRPLNSRKENNSSGMTSAPSSSVGSQLAKAKSKCSPVCIGGTNDERGLSIGHLLRSCNRLRCLRCDWKCIAFPDAAWKDDSDYLFFRNHMPNVNKLQDNLIRVNGALNMSLSGLIDMAGKKLLNDAEQVVDEALEGLVASHPGLHLNKKHRLLYRPPISTNVSLLSGGGSGHEPSHSGFISPGMLTGTVSGSIFASPPASAIHAGIRTLCTEKGVLCIVKNYTGDRIQFGKAVERARREGMRTEMVVVGEDCAIGRDRVGRAGRRGLAGTLFVHKIAGATARRGASLEQVYQRAQHVADNIGTVGVALTPCTIPGATEPAFQMGSNEMEFGLGIHGEAGIQRVAILSARDTARKCLDMILSREADRGYLPVDAGERVALLVNNLGGMTALEIHILVRDALAYLHSKSISVPRVYSGTLMTSLDMSGVSFTLLRLVPGSGVLEDLDEEVECAAWPRVFGRWDSGEPHIDEEEEEEGETAWRVQTDKGLTLLRIVHTISADLISSASTLNTYDRVTGDGDCGTTVSNGARAILECIGEPDQWKISDVGLPADDLSKAVARLSAILERAMGGSFGGVVCLFLEALSTSLSAGTPVHTSLQTANRTLISHLSTALGDRTLVDALQPSIEVYAASVEAGQSIPESVRRAAEAAKKGMEATSEMNIARAGRSANVGIGLKGTPDPGAWAIWRVWESVKHVISQ</sequence>
<protein>
    <submittedName>
        <fullName evidence="14">Dihydroxyacetone kinase</fullName>
    </submittedName>
</protein>
<dbReference type="GO" id="GO:0004371">
    <property type="term" value="F:glycerone kinase activity"/>
    <property type="evidence" value="ECO:0007669"/>
    <property type="project" value="UniProtKB-EC"/>
</dbReference>
<feature type="compositionally biased region" description="Polar residues" evidence="11">
    <location>
        <begin position="83"/>
        <end position="96"/>
    </location>
</feature>
<dbReference type="AlphaFoldDB" id="A0A0L0HQW3"/>
<dbReference type="InterPro" id="IPR004006">
    <property type="entry name" value="DhaK_dom"/>
</dbReference>
<name>A0A0L0HQW3_SPIPD</name>
<dbReference type="eggNOG" id="KOG2426">
    <property type="taxonomic scope" value="Eukaryota"/>
</dbReference>
<dbReference type="InterPro" id="IPR050861">
    <property type="entry name" value="Dihydroxyacetone_Kinase"/>
</dbReference>
<evidence type="ECO:0000256" key="9">
    <source>
        <dbReference type="ARBA" id="ARBA00047974"/>
    </source>
</evidence>
<dbReference type="FunFam" id="3.30.1180.20:FF:000001">
    <property type="entry name" value="Dihydroxyacetone kinase 1"/>
    <property type="match status" value="1"/>
</dbReference>
<keyword evidence="6 14" id="KW-0418">Kinase</keyword>
<dbReference type="Gene3D" id="3.30.1180.20">
    <property type="entry name" value="Dihydroxyacetone kinase, domain 2"/>
    <property type="match status" value="1"/>
</dbReference>
<dbReference type="STRING" id="645134.A0A0L0HQW3"/>
<dbReference type="InterPro" id="IPR029239">
    <property type="entry name" value="CFAP418"/>
</dbReference>